<sequence length="163" mass="18121">MPIVQPPLYNPASMSQPIEFIFSAASANPILYANAQLFTDGVAQADIQKIPFQEIAGTYFFRFDMKRVCEITSAPIAQSLTSCFSDLNTNYVSTNPDLHSSIALVITYFYEDPTTGKPVNLGITDTIPFGTYEALTTQRQIGEALDLNEFTVALRRFYTNQPN</sequence>
<reference evidence="1" key="1">
    <citation type="journal article" date="2014" name="Front. Microbiol.">
        <title>High frequency of phylogenetically diverse reductive dehalogenase-homologous genes in deep subseafloor sedimentary metagenomes.</title>
        <authorList>
            <person name="Kawai M."/>
            <person name="Futagami T."/>
            <person name="Toyoda A."/>
            <person name="Takaki Y."/>
            <person name="Nishi S."/>
            <person name="Hori S."/>
            <person name="Arai W."/>
            <person name="Tsubouchi T."/>
            <person name="Morono Y."/>
            <person name="Uchiyama I."/>
            <person name="Ito T."/>
            <person name="Fujiyama A."/>
            <person name="Inagaki F."/>
            <person name="Takami H."/>
        </authorList>
    </citation>
    <scope>NUCLEOTIDE SEQUENCE</scope>
    <source>
        <strain evidence="1">Expedition CK06-06</strain>
    </source>
</reference>
<proteinExistence type="predicted"/>
<evidence type="ECO:0000313" key="1">
    <source>
        <dbReference type="EMBL" id="GAI10888.1"/>
    </source>
</evidence>
<comment type="caution">
    <text evidence="1">The sequence shown here is derived from an EMBL/GenBank/DDBJ whole genome shotgun (WGS) entry which is preliminary data.</text>
</comment>
<organism evidence="1">
    <name type="scientific">marine sediment metagenome</name>
    <dbReference type="NCBI Taxonomy" id="412755"/>
    <lineage>
        <taxon>unclassified sequences</taxon>
        <taxon>metagenomes</taxon>
        <taxon>ecological metagenomes</taxon>
    </lineage>
</organism>
<accession>X1KW23</accession>
<feature type="non-terminal residue" evidence="1">
    <location>
        <position position="163"/>
    </location>
</feature>
<gene>
    <name evidence="1" type="ORF">S06H3_08725</name>
</gene>
<dbReference type="AlphaFoldDB" id="X1KW23"/>
<protein>
    <submittedName>
        <fullName evidence="1">Uncharacterized protein</fullName>
    </submittedName>
</protein>
<name>X1KW23_9ZZZZ</name>
<dbReference type="EMBL" id="BARV01003727">
    <property type="protein sequence ID" value="GAI10888.1"/>
    <property type="molecule type" value="Genomic_DNA"/>
</dbReference>